<keyword evidence="8" id="KW-0808">Transferase</keyword>
<comment type="catalytic activity">
    <reaction evidence="10">
        <text>a lipid X + a UDP-2-N,3-O-bis[(3R)-3-hydroxyacyl]-alpha-D-glucosamine = a lipid A disaccharide + UDP + H(+)</text>
        <dbReference type="Rhea" id="RHEA:67828"/>
        <dbReference type="ChEBI" id="CHEBI:15378"/>
        <dbReference type="ChEBI" id="CHEBI:58223"/>
        <dbReference type="ChEBI" id="CHEBI:137748"/>
        <dbReference type="ChEBI" id="CHEBI:176338"/>
        <dbReference type="ChEBI" id="CHEBI:176343"/>
        <dbReference type="EC" id="2.4.1.182"/>
    </reaction>
</comment>
<dbReference type="NCBIfam" id="TIGR00215">
    <property type="entry name" value="lpxB"/>
    <property type="match status" value="1"/>
</dbReference>
<evidence type="ECO:0000256" key="11">
    <source>
        <dbReference type="NCBIfam" id="TIGR00215"/>
    </source>
</evidence>
<proteinExistence type="inferred from homology"/>
<evidence type="ECO:0000313" key="12">
    <source>
        <dbReference type="EMBL" id="BDB96031.1"/>
    </source>
</evidence>
<evidence type="ECO:0000256" key="9">
    <source>
        <dbReference type="ARBA" id="ARBA00023098"/>
    </source>
</evidence>
<organism evidence="12 13">
    <name type="scientific">Candidatus Hydrogenosomobacter endosymbioticus</name>
    <dbReference type="NCBI Taxonomy" id="2558174"/>
    <lineage>
        <taxon>Bacteria</taxon>
        <taxon>Pseudomonadati</taxon>
        <taxon>Pseudomonadota</taxon>
        <taxon>Alphaproteobacteria</taxon>
        <taxon>Holosporales</taxon>
        <taxon>Holosporaceae</taxon>
        <taxon>Candidatus Hydrogenosomobacter</taxon>
    </lineage>
</organism>
<evidence type="ECO:0000256" key="7">
    <source>
        <dbReference type="ARBA" id="ARBA00022676"/>
    </source>
</evidence>
<dbReference type="RefSeq" id="WP_236865393.1">
    <property type="nucleotide sequence ID" value="NZ_AP025225.1"/>
</dbReference>
<evidence type="ECO:0000256" key="3">
    <source>
        <dbReference type="ARBA" id="ARBA00012687"/>
    </source>
</evidence>
<evidence type="ECO:0000256" key="10">
    <source>
        <dbReference type="ARBA" id="ARBA00048975"/>
    </source>
</evidence>
<name>A0ABM7V8D2_9PROT</name>
<dbReference type="EMBL" id="AP025225">
    <property type="protein sequence ID" value="BDB96031.1"/>
    <property type="molecule type" value="Genomic_DNA"/>
</dbReference>
<dbReference type="InterPro" id="IPR003835">
    <property type="entry name" value="Glyco_trans_19"/>
</dbReference>
<protein>
    <recommendedName>
        <fullName evidence="4 11">Lipid-A-disaccharide synthase</fullName>
        <ecNumber evidence="3 11">2.4.1.182</ecNumber>
    </recommendedName>
</protein>
<evidence type="ECO:0000256" key="2">
    <source>
        <dbReference type="ARBA" id="ARBA00007868"/>
    </source>
</evidence>
<keyword evidence="5" id="KW-0444">Lipid biosynthesis</keyword>
<dbReference type="PANTHER" id="PTHR30372:SF4">
    <property type="entry name" value="LIPID-A-DISACCHARIDE SYNTHASE, MITOCHONDRIAL-RELATED"/>
    <property type="match status" value="1"/>
</dbReference>
<comment type="function">
    <text evidence="1">Condensation of UDP-2,3-diacylglucosamine and 2,3-diacylglucosamine-1-phosphate to form lipid A disaccharide, a precursor of lipid A, a phosphorylated glycolipid that anchors the lipopolysaccharide to the outer membrane of the cell.</text>
</comment>
<gene>
    <name evidence="12" type="primary">lpxB</name>
    <name evidence="12" type="ORF">HYD_1640</name>
</gene>
<keyword evidence="6" id="KW-0441">Lipid A biosynthesis</keyword>
<evidence type="ECO:0000256" key="6">
    <source>
        <dbReference type="ARBA" id="ARBA00022556"/>
    </source>
</evidence>
<accession>A0ABM7V8D2</accession>
<dbReference type="Proteomes" id="UP001320209">
    <property type="component" value="Chromosome"/>
</dbReference>
<dbReference type="Pfam" id="PF02684">
    <property type="entry name" value="LpxB"/>
    <property type="match status" value="1"/>
</dbReference>
<evidence type="ECO:0000256" key="5">
    <source>
        <dbReference type="ARBA" id="ARBA00022516"/>
    </source>
</evidence>
<evidence type="ECO:0000313" key="13">
    <source>
        <dbReference type="Proteomes" id="UP001320209"/>
    </source>
</evidence>
<evidence type="ECO:0000256" key="4">
    <source>
        <dbReference type="ARBA" id="ARBA00020902"/>
    </source>
</evidence>
<comment type="similarity">
    <text evidence="2">Belongs to the LpxB family.</text>
</comment>
<keyword evidence="7" id="KW-0328">Glycosyltransferase</keyword>
<dbReference type="SUPFAM" id="SSF53756">
    <property type="entry name" value="UDP-Glycosyltransferase/glycogen phosphorylase"/>
    <property type="match status" value="1"/>
</dbReference>
<evidence type="ECO:0000256" key="8">
    <source>
        <dbReference type="ARBA" id="ARBA00022679"/>
    </source>
</evidence>
<dbReference type="PANTHER" id="PTHR30372">
    <property type="entry name" value="LIPID-A-DISACCHARIDE SYNTHASE"/>
    <property type="match status" value="1"/>
</dbReference>
<evidence type="ECO:0000256" key="1">
    <source>
        <dbReference type="ARBA" id="ARBA00002056"/>
    </source>
</evidence>
<reference evidence="12" key="1">
    <citation type="submission" date="2021-10" db="EMBL/GenBank/DDBJ databases">
        <title>Genome Sequence of The Candidatus Hydrogeosomobacter endosymbioticus, an Intracellular Bacterial Symbiont of the Anaerobic Ciliate GW7.</title>
        <authorList>
            <person name="Shiohama Y."/>
            <person name="Shinzato N."/>
        </authorList>
    </citation>
    <scope>NUCLEOTIDE SEQUENCE [LARGE SCALE GENOMIC DNA]</scope>
    <source>
        <strain evidence="12">200920</strain>
    </source>
</reference>
<dbReference type="EC" id="2.4.1.182" evidence="3 11"/>
<keyword evidence="13" id="KW-1185">Reference proteome</keyword>
<sequence>MPKFFVIAGEASGDMIGADVICGLLEEFSSKIEIIGVGGPMMERAGGFCSMFPFSQISHMGIGEVVRRLPRIIKLINACVKEIERVRPDAIITIDSPEFCFRVNKRVKGKFPIIHCVAPAVWAWRRGRAKKIHKYADHILSVFPFEAPYFAKSKISVSFVGHPAVQNFHNLEGDCFLQKDEAALLKAERRKKLMDELKISGDERILCVLPGSRRYEVYNFLPIFSEAARIVQNNAKTKVFPVIVATKQWPGATDRYSGGYPVVLDADMKRAVFENSAVAIAASGTVGLELAAHGVPMVVGYKAPKITELILRFILKTEWISLVNISAGRRIVKEFLQNEFTEHNISEEILLLLEDEDYAKAQKDELSRVAESFGHSLSFKKACAQEIARISGFLS</sequence>
<keyword evidence="9" id="KW-0443">Lipid metabolism</keyword>